<feature type="region of interest" description="Disordered" evidence="1">
    <location>
        <begin position="55"/>
        <end position="200"/>
    </location>
</feature>
<dbReference type="EMBL" id="JBHSFG010000088">
    <property type="protein sequence ID" value="MFC4471472.1"/>
    <property type="molecule type" value="Genomic_DNA"/>
</dbReference>
<comment type="caution">
    <text evidence="3">The sequence shown here is derived from an EMBL/GenBank/DDBJ whole genome shotgun (WGS) entry which is preliminary data.</text>
</comment>
<gene>
    <name evidence="3" type="ORF">ACFPH6_44490</name>
</gene>
<feature type="compositionally biased region" description="Basic residues" evidence="1">
    <location>
        <begin position="26"/>
        <end position="36"/>
    </location>
</feature>
<protein>
    <submittedName>
        <fullName evidence="3">Uncharacterized protein</fullName>
    </submittedName>
</protein>
<dbReference type="Proteomes" id="UP001596012">
    <property type="component" value="Unassembled WGS sequence"/>
</dbReference>
<evidence type="ECO:0000256" key="1">
    <source>
        <dbReference type="SAM" id="MobiDB-lite"/>
    </source>
</evidence>
<feature type="compositionally biased region" description="Low complexity" evidence="1">
    <location>
        <begin position="145"/>
        <end position="158"/>
    </location>
</feature>
<evidence type="ECO:0000313" key="3">
    <source>
        <dbReference type="EMBL" id="MFC4471472.1"/>
    </source>
</evidence>
<evidence type="ECO:0000313" key="4">
    <source>
        <dbReference type="Proteomes" id="UP001596012"/>
    </source>
</evidence>
<reference evidence="4" key="1">
    <citation type="journal article" date="2019" name="Int. J. Syst. Evol. Microbiol.">
        <title>The Global Catalogue of Microorganisms (GCM) 10K type strain sequencing project: providing services to taxonomists for standard genome sequencing and annotation.</title>
        <authorList>
            <consortium name="The Broad Institute Genomics Platform"/>
            <consortium name="The Broad Institute Genome Sequencing Center for Infectious Disease"/>
            <person name="Wu L."/>
            <person name="Ma J."/>
        </authorList>
    </citation>
    <scope>NUCLEOTIDE SEQUENCE [LARGE SCALE GENOMIC DNA]</scope>
    <source>
        <strain evidence="4">DT43</strain>
    </source>
</reference>
<sequence length="200" mass="20312">MRDAGTNAVADEQAPVHEATRAERPRGRHRKPRPRRMLVAVGGLALAAGALSLMRLAPEPPGGTDGGVTATDIEPAEIEPADVEPTAAGSTESHVPVSDTGSATAEGAPRPRRSPSAIAPPNGGSGPERASRPTITPAATPPAFPRTAAPGDPTAAPEPLKPPTPEKPSPPTPRPPTSDPDPDRPDLCVPIVGLCLDNPG</sequence>
<name>A0ABV8Z1X5_9ACTN</name>
<feature type="compositionally biased region" description="Polar residues" evidence="1">
    <location>
        <begin position="88"/>
        <end position="103"/>
    </location>
</feature>
<proteinExistence type="predicted"/>
<feature type="compositionally biased region" description="Basic and acidic residues" evidence="1">
    <location>
        <begin position="14"/>
        <end position="25"/>
    </location>
</feature>
<keyword evidence="2" id="KW-0472">Membrane</keyword>
<keyword evidence="4" id="KW-1185">Reference proteome</keyword>
<evidence type="ECO:0000256" key="2">
    <source>
        <dbReference type="SAM" id="Phobius"/>
    </source>
</evidence>
<organism evidence="3 4">
    <name type="scientific">Streptomyces xiangluensis</name>
    <dbReference type="NCBI Taxonomy" id="2665720"/>
    <lineage>
        <taxon>Bacteria</taxon>
        <taxon>Bacillati</taxon>
        <taxon>Actinomycetota</taxon>
        <taxon>Actinomycetes</taxon>
        <taxon>Kitasatosporales</taxon>
        <taxon>Streptomycetaceae</taxon>
        <taxon>Streptomyces</taxon>
    </lineage>
</organism>
<accession>A0ABV8Z1X5</accession>
<keyword evidence="2" id="KW-1133">Transmembrane helix</keyword>
<keyword evidence="2" id="KW-0812">Transmembrane</keyword>
<feature type="region of interest" description="Disordered" evidence="1">
    <location>
        <begin position="1"/>
        <end position="37"/>
    </location>
</feature>
<feature type="transmembrane region" description="Helical" evidence="2">
    <location>
        <begin position="37"/>
        <end position="57"/>
    </location>
</feature>
<dbReference type="RefSeq" id="WP_386353744.1">
    <property type="nucleotide sequence ID" value="NZ_JBHSFG010000088.1"/>
</dbReference>
<feature type="compositionally biased region" description="Pro residues" evidence="1">
    <location>
        <begin position="159"/>
        <end position="179"/>
    </location>
</feature>